<evidence type="ECO:0000313" key="2">
    <source>
        <dbReference type="Proteomes" id="UP000285744"/>
    </source>
</evidence>
<gene>
    <name evidence="1" type="ORF">D7I43_20775</name>
</gene>
<dbReference type="Proteomes" id="UP000285744">
    <property type="component" value="Unassembled WGS sequence"/>
</dbReference>
<dbReference type="AlphaFoldDB" id="A0A420EXS5"/>
<reference evidence="1 2" key="1">
    <citation type="journal article" date="2018" name="Int. J. Syst. Evol. Microbiol.">
        <title>Micromonospora globbae sp. nov., an endophytic actinomycete isolated from roots of Globba winitii C. H. Wright.</title>
        <authorList>
            <person name="Kuncharoen N."/>
            <person name="Pittayakhajonwut P."/>
            <person name="Tanasupawat S."/>
        </authorList>
    </citation>
    <scope>NUCLEOTIDE SEQUENCE [LARGE SCALE GENOMIC DNA]</scope>
    <source>
        <strain evidence="1 2">WPS1-2</strain>
    </source>
</reference>
<proteinExistence type="predicted"/>
<dbReference type="EMBL" id="RAQQ01000015">
    <property type="protein sequence ID" value="RKF25500.1"/>
    <property type="molecule type" value="Genomic_DNA"/>
</dbReference>
<name>A0A420EXS5_9ACTN</name>
<comment type="caution">
    <text evidence="1">The sequence shown here is derived from an EMBL/GenBank/DDBJ whole genome shotgun (WGS) entry which is preliminary data.</text>
</comment>
<evidence type="ECO:0000313" key="1">
    <source>
        <dbReference type="EMBL" id="RKF25500.1"/>
    </source>
</evidence>
<accession>A0A420EXS5</accession>
<protein>
    <submittedName>
        <fullName evidence="1">Uncharacterized protein</fullName>
    </submittedName>
</protein>
<sequence length="119" mass="13377">MRVVDTPRRREHAHYLPPQLRGQEIAPGQLLAQPREGYGTVYLHKGRDLHRRVVWVATWIDEVPGRTTGIDQIEGTREAVLAWVRSRPAAAYLIPAADGPGWVPMPDSDDDIDLPPLID</sequence>
<organism evidence="1 2">
    <name type="scientific">Micromonospora globbae</name>
    <dbReference type="NCBI Taxonomy" id="1894969"/>
    <lineage>
        <taxon>Bacteria</taxon>
        <taxon>Bacillati</taxon>
        <taxon>Actinomycetota</taxon>
        <taxon>Actinomycetes</taxon>
        <taxon>Micromonosporales</taxon>
        <taxon>Micromonosporaceae</taxon>
        <taxon>Micromonospora</taxon>
    </lineage>
</organism>